<sequence length="33" mass="3917">MKKYLFSLFGFFACKKTKITIQIFWGISNNNIN</sequence>
<proteinExistence type="predicted"/>
<protein>
    <submittedName>
        <fullName evidence="1">Uncharacterized protein</fullName>
    </submittedName>
</protein>
<reference evidence="1" key="2">
    <citation type="journal article" date="2024" name="Heliyon">
        <title>Complete genome sequence of the novel virulent phage PMBT24 infecting Enterocloster bolteae from the human gut.</title>
        <authorList>
            <person name="Sprotte S."/>
            <person name="Brinks E."/>
            <person name="Neve H."/>
            <person name="Franz C.M.A.P."/>
        </authorList>
    </citation>
    <scope>NUCLEOTIDE SEQUENCE</scope>
</reference>
<organism evidence="1">
    <name type="scientific">Enterocloster phage PMBT24</name>
    <dbReference type="NCBI Taxonomy" id="3025413"/>
    <lineage>
        <taxon>Viruses</taxon>
        <taxon>Duplodnaviria</taxon>
        <taxon>Heunggongvirae</taxon>
        <taxon>Uroviricota</taxon>
        <taxon>Caudoviricetes</taxon>
    </lineage>
</organism>
<evidence type="ECO:0000313" key="1">
    <source>
        <dbReference type="EMBL" id="WDQ45561.1"/>
    </source>
</evidence>
<name>A0AAT9TS14_9CAUD</name>
<dbReference type="EMBL" id="OQ326496">
    <property type="protein sequence ID" value="WDQ45561.1"/>
    <property type="molecule type" value="Genomic_DNA"/>
</dbReference>
<reference evidence="1" key="1">
    <citation type="submission" date="2023-01" db="EMBL/GenBank/DDBJ databases">
        <authorList>
            <person name="Sprotte S."/>
            <person name="Brinks E."/>
        </authorList>
    </citation>
    <scope>NUCLEOTIDE SEQUENCE</scope>
</reference>
<accession>A0AAT9TS14</accession>